<dbReference type="Proteomes" id="UP001527181">
    <property type="component" value="Unassembled WGS sequence"/>
</dbReference>
<comment type="caution">
    <text evidence="1">The sequence shown here is derived from an EMBL/GenBank/DDBJ whole genome shotgun (WGS) entry which is preliminary data.</text>
</comment>
<evidence type="ECO:0000313" key="1">
    <source>
        <dbReference type="EMBL" id="MCY9760638.1"/>
    </source>
</evidence>
<accession>A0ABT4GVA2</accession>
<keyword evidence="2" id="KW-1185">Reference proteome</keyword>
<sequence>MKRTILMEHEDNLLVLIESAQELGGKSYKMVSYEIWTDRDKYEQNVPFEFVNGEQFIYCSNYATNDRDSMIQTFKKKFQPMIFNEKGEEETQKLVEKSDWSAVTIGGGMSFKLLEGYIKFEAEDKPKP</sequence>
<organism evidence="1 2">
    <name type="scientific">Paenibacillus alvei</name>
    <name type="common">Bacillus alvei</name>
    <dbReference type="NCBI Taxonomy" id="44250"/>
    <lineage>
        <taxon>Bacteria</taxon>
        <taxon>Bacillati</taxon>
        <taxon>Bacillota</taxon>
        <taxon>Bacilli</taxon>
        <taxon>Bacillales</taxon>
        <taxon>Paenibacillaceae</taxon>
        <taxon>Paenibacillus</taxon>
    </lineage>
</organism>
<name>A0ABT4GVA2_PAEAL</name>
<protein>
    <submittedName>
        <fullName evidence="1">Uncharacterized protein</fullName>
    </submittedName>
</protein>
<evidence type="ECO:0000313" key="2">
    <source>
        <dbReference type="Proteomes" id="UP001527181"/>
    </source>
</evidence>
<dbReference type="RefSeq" id="WP_268598718.1">
    <property type="nucleotide sequence ID" value="NZ_JAMDNP010000015.1"/>
</dbReference>
<proteinExistence type="predicted"/>
<dbReference type="EMBL" id="JAMDNP010000015">
    <property type="protein sequence ID" value="MCY9760638.1"/>
    <property type="molecule type" value="Genomic_DNA"/>
</dbReference>
<gene>
    <name evidence="1" type="ORF">M5X12_08615</name>
</gene>
<reference evidence="1 2" key="1">
    <citation type="submission" date="2022-05" db="EMBL/GenBank/DDBJ databases">
        <title>Genome Sequencing of Bee-Associated Microbes.</title>
        <authorList>
            <person name="Dunlap C."/>
        </authorList>
    </citation>
    <scope>NUCLEOTIDE SEQUENCE [LARGE SCALE GENOMIC DNA]</scope>
    <source>
        <strain evidence="1 2">NRRL B-04010</strain>
    </source>
</reference>